<dbReference type="Ensembl" id="ENSLLET00000018702.1">
    <property type="protein sequence ID" value="ENSLLEP00000017994.1"/>
    <property type="gene ID" value="ENSLLEG00000011460.1"/>
</dbReference>
<dbReference type="OrthoDB" id="45963at2759"/>
<evidence type="ECO:0000313" key="1">
    <source>
        <dbReference type="Ensembl" id="ENSLLEP00000017994.1"/>
    </source>
</evidence>
<dbReference type="GeneTree" id="ENSGT00390000016736"/>
<proteinExistence type="predicted"/>
<reference evidence="1" key="1">
    <citation type="submission" date="2025-08" db="UniProtKB">
        <authorList>
            <consortium name="Ensembl"/>
        </authorList>
    </citation>
    <scope>IDENTIFICATION</scope>
</reference>
<sequence length="159" mass="18775">MSDTDITLKEMEDLEKHRVPRRIIHFASGEILEEYSTDEEEEEEEEEYVDFQTLDTSQMNWKTYIQFWMLRVSSAVFFTCEFLGGKLATLFGLNVPKYQYAIDEYYRTQDESDDEDDVQHDTEARPANALYETHHLQAQTVEYGTITCHDIRTDKGDTF</sequence>
<accession>A0A8C5MQ48</accession>
<dbReference type="InterPro" id="IPR028260">
    <property type="entry name" value="FAM177"/>
</dbReference>
<protein>
    <submittedName>
        <fullName evidence="1">Family with sequence similarity 177 member B</fullName>
    </submittedName>
</protein>
<name>A0A8C5MQ48_9ANUR</name>
<reference evidence="1" key="2">
    <citation type="submission" date="2025-09" db="UniProtKB">
        <authorList>
            <consortium name="Ensembl"/>
        </authorList>
    </citation>
    <scope>IDENTIFICATION</scope>
</reference>
<dbReference type="Pfam" id="PF14774">
    <property type="entry name" value="FAM177"/>
    <property type="match status" value="1"/>
</dbReference>
<dbReference type="PANTHER" id="PTHR31206:SF9">
    <property type="entry name" value="PROTEIN FAM177B"/>
    <property type="match status" value="1"/>
</dbReference>
<gene>
    <name evidence="1" type="primary">FAM177B</name>
</gene>
<dbReference type="PANTHER" id="PTHR31206">
    <property type="entry name" value="LP10445P"/>
    <property type="match status" value="1"/>
</dbReference>
<organism evidence="1 2">
    <name type="scientific">Leptobrachium leishanense</name>
    <name type="common">Leishan spiny toad</name>
    <dbReference type="NCBI Taxonomy" id="445787"/>
    <lineage>
        <taxon>Eukaryota</taxon>
        <taxon>Metazoa</taxon>
        <taxon>Chordata</taxon>
        <taxon>Craniata</taxon>
        <taxon>Vertebrata</taxon>
        <taxon>Euteleostomi</taxon>
        <taxon>Amphibia</taxon>
        <taxon>Batrachia</taxon>
        <taxon>Anura</taxon>
        <taxon>Pelobatoidea</taxon>
        <taxon>Megophryidae</taxon>
        <taxon>Leptobrachium</taxon>
    </lineage>
</organism>
<evidence type="ECO:0000313" key="2">
    <source>
        <dbReference type="Proteomes" id="UP000694569"/>
    </source>
</evidence>
<keyword evidence="2" id="KW-1185">Reference proteome</keyword>
<dbReference type="Proteomes" id="UP000694569">
    <property type="component" value="Unplaced"/>
</dbReference>
<dbReference type="AlphaFoldDB" id="A0A8C5MQ48"/>